<evidence type="ECO:0000256" key="6">
    <source>
        <dbReference type="ARBA" id="ARBA00022692"/>
    </source>
</evidence>
<feature type="region of interest" description="Disordered" evidence="15">
    <location>
        <begin position="1"/>
        <end position="22"/>
    </location>
</feature>
<dbReference type="Pfam" id="PF06480">
    <property type="entry name" value="FtsH_ext"/>
    <property type="match status" value="1"/>
</dbReference>
<dbReference type="CDD" id="cd19501">
    <property type="entry name" value="RecA-like_FtsH"/>
    <property type="match status" value="1"/>
</dbReference>
<gene>
    <name evidence="18" type="ORF">UFOPK2350_01933</name>
</gene>
<dbReference type="GO" id="GO:0004222">
    <property type="term" value="F:metalloendopeptidase activity"/>
    <property type="evidence" value="ECO:0007669"/>
    <property type="project" value="InterPro"/>
</dbReference>
<dbReference type="SUPFAM" id="SSF140990">
    <property type="entry name" value="FtsH protease domain-like"/>
    <property type="match status" value="1"/>
</dbReference>
<comment type="cofactor">
    <cofactor evidence="1">
        <name>Zn(2+)</name>
        <dbReference type="ChEBI" id="CHEBI:29105"/>
    </cofactor>
</comment>
<dbReference type="Gene3D" id="1.10.8.60">
    <property type="match status" value="1"/>
</dbReference>
<dbReference type="Pfam" id="PF17862">
    <property type="entry name" value="AAA_lid_3"/>
    <property type="match status" value="1"/>
</dbReference>
<evidence type="ECO:0000256" key="9">
    <source>
        <dbReference type="ARBA" id="ARBA00022801"/>
    </source>
</evidence>
<dbReference type="FunFam" id="1.20.58.760:FF:000001">
    <property type="entry name" value="ATP-dependent zinc metalloprotease FtsH"/>
    <property type="match status" value="1"/>
</dbReference>
<dbReference type="FunFam" id="3.40.50.300:FF:000001">
    <property type="entry name" value="ATP-dependent zinc metalloprotease FtsH"/>
    <property type="match status" value="1"/>
</dbReference>
<evidence type="ECO:0000256" key="15">
    <source>
        <dbReference type="SAM" id="MobiDB-lite"/>
    </source>
</evidence>
<dbReference type="PANTHER" id="PTHR23076">
    <property type="entry name" value="METALLOPROTEASE M41 FTSH"/>
    <property type="match status" value="1"/>
</dbReference>
<dbReference type="Gene3D" id="3.40.50.300">
    <property type="entry name" value="P-loop containing nucleotide triphosphate hydrolases"/>
    <property type="match status" value="1"/>
</dbReference>
<keyword evidence="4" id="KW-1003">Cell membrane</keyword>
<dbReference type="GO" id="GO:0004176">
    <property type="term" value="F:ATP-dependent peptidase activity"/>
    <property type="evidence" value="ECO:0007669"/>
    <property type="project" value="InterPro"/>
</dbReference>
<dbReference type="InterPro" id="IPR003593">
    <property type="entry name" value="AAA+_ATPase"/>
</dbReference>
<dbReference type="AlphaFoldDB" id="A0A6J6PGW8"/>
<comment type="subcellular location">
    <subcellularLocation>
        <location evidence="2">Membrane</location>
    </subcellularLocation>
</comment>
<evidence type="ECO:0000256" key="7">
    <source>
        <dbReference type="ARBA" id="ARBA00022723"/>
    </source>
</evidence>
<evidence type="ECO:0000256" key="16">
    <source>
        <dbReference type="SAM" id="Phobius"/>
    </source>
</evidence>
<evidence type="ECO:0000259" key="17">
    <source>
        <dbReference type="SMART" id="SM00382"/>
    </source>
</evidence>
<dbReference type="GO" id="GO:0008270">
    <property type="term" value="F:zinc ion binding"/>
    <property type="evidence" value="ECO:0007669"/>
    <property type="project" value="InterPro"/>
</dbReference>
<dbReference type="GO" id="GO:0005886">
    <property type="term" value="C:plasma membrane"/>
    <property type="evidence" value="ECO:0007669"/>
    <property type="project" value="TreeGrafter"/>
</dbReference>
<keyword evidence="10" id="KW-0862">Zinc</keyword>
<dbReference type="InterPro" id="IPR041569">
    <property type="entry name" value="AAA_lid_3"/>
</dbReference>
<feature type="transmembrane region" description="Helical" evidence="16">
    <location>
        <begin position="30"/>
        <end position="49"/>
    </location>
</feature>
<dbReference type="Gene3D" id="1.20.58.760">
    <property type="entry name" value="Peptidase M41"/>
    <property type="match status" value="1"/>
</dbReference>
<dbReference type="PROSITE" id="PS00674">
    <property type="entry name" value="AAA"/>
    <property type="match status" value="1"/>
</dbReference>
<evidence type="ECO:0000256" key="4">
    <source>
        <dbReference type="ARBA" id="ARBA00022475"/>
    </source>
</evidence>
<dbReference type="Gene3D" id="3.30.720.210">
    <property type="match status" value="1"/>
</dbReference>
<accession>A0A6J6PGW8</accession>
<name>A0A6J6PGW8_9ZZZZ</name>
<evidence type="ECO:0000256" key="10">
    <source>
        <dbReference type="ARBA" id="ARBA00022833"/>
    </source>
</evidence>
<sequence>MSPETPPPPSGSGEGRSSGRFGGDGGWPRWTILVLLAVVVGAIGLQFVASSTPSTQISYGEFIEDLNSGQVKEATFDNANGNISGTLNDGSKFSTTGPVKPTDADQALFTEKGVKYSSPTESIWGTLIPLLLPVLLLIGFFMWMQRRASGQMGGIMSIGKSKAKTYSSERPATTFADVAGYEGVKQDVTEVIDFLKHPERFAEIGARIPKGILLVGPPGTGKTLIARAVAGEAGVPFLSVTGSDFMEMFVGVGASRVRDLFASARKMGRAIIFIDEIDSIGRKRGAGLGGGHDEREQTLNQMLAEMDGFEVTTGIVMMAATNRPDILDPALLRPGRFDRQVVVPLPELEDRRQILDVHIRHKRVDADVDLDLVARGTPGMSGADLANLVNEAALFAVREGATEIHRRNFEEARDRILMGQRRDSMALSDLEKEAIAYHEAGHAVCAAVLPTADPLHKVTIIPSGMALGVTMQLPIEERHIYRQDYIQDMLIVRMGGRMAEEVVFSVASTGANNDLVGATELARKMVREWGMSTRVGPMAWGSQGQVFLGEDLMHTRDYSDDTARVIDEEVERILRQAQESCREVLMENRNGLDLVARALLEHETIDGTEVSRLLELARAGSTSANPHNGTSVPLSPSGIEDVVTTSVEADLTEN</sequence>
<evidence type="ECO:0000256" key="5">
    <source>
        <dbReference type="ARBA" id="ARBA00022670"/>
    </source>
</evidence>
<organism evidence="18">
    <name type="scientific">freshwater metagenome</name>
    <dbReference type="NCBI Taxonomy" id="449393"/>
    <lineage>
        <taxon>unclassified sequences</taxon>
        <taxon>metagenomes</taxon>
        <taxon>ecological metagenomes</taxon>
    </lineage>
</organism>
<dbReference type="InterPro" id="IPR003960">
    <property type="entry name" value="ATPase_AAA_CS"/>
</dbReference>
<dbReference type="InterPro" id="IPR000642">
    <property type="entry name" value="Peptidase_M41"/>
</dbReference>
<keyword evidence="13" id="KW-0482">Metalloprotease</keyword>
<dbReference type="InterPro" id="IPR005936">
    <property type="entry name" value="FtsH"/>
</dbReference>
<dbReference type="SUPFAM" id="SSF52540">
    <property type="entry name" value="P-loop containing nucleoside triphosphate hydrolases"/>
    <property type="match status" value="1"/>
</dbReference>
<keyword evidence="14 16" id="KW-0472">Membrane</keyword>
<dbReference type="SMART" id="SM00382">
    <property type="entry name" value="AAA"/>
    <property type="match status" value="1"/>
</dbReference>
<evidence type="ECO:0000256" key="8">
    <source>
        <dbReference type="ARBA" id="ARBA00022741"/>
    </source>
</evidence>
<evidence type="ECO:0000256" key="2">
    <source>
        <dbReference type="ARBA" id="ARBA00004370"/>
    </source>
</evidence>
<dbReference type="EMBL" id="CAEZXE010000263">
    <property type="protein sequence ID" value="CAB4697876.1"/>
    <property type="molecule type" value="Genomic_DNA"/>
</dbReference>
<keyword evidence="11" id="KW-0067">ATP-binding</keyword>
<keyword evidence="9" id="KW-0378">Hydrolase</keyword>
<keyword evidence="7" id="KW-0479">Metal-binding</keyword>
<evidence type="ECO:0000256" key="3">
    <source>
        <dbReference type="ARBA" id="ARBA00010044"/>
    </source>
</evidence>
<dbReference type="InterPro" id="IPR011546">
    <property type="entry name" value="Pept_M41_FtsH_extracell"/>
</dbReference>
<keyword evidence="6 16" id="KW-0812">Transmembrane</keyword>
<dbReference type="Pfam" id="PF00004">
    <property type="entry name" value="AAA"/>
    <property type="match status" value="1"/>
</dbReference>
<dbReference type="HAMAP" id="MF_01458">
    <property type="entry name" value="FtsH"/>
    <property type="match status" value="1"/>
</dbReference>
<dbReference type="PANTHER" id="PTHR23076:SF97">
    <property type="entry name" value="ATP-DEPENDENT ZINC METALLOPROTEASE YME1L1"/>
    <property type="match status" value="1"/>
</dbReference>
<proteinExistence type="inferred from homology"/>
<evidence type="ECO:0000256" key="12">
    <source>
        <dbReference type="ARBA" id="ARBA00022989"/>
    </source>
</evidence>
<keyword evidence="5" id="KW-0645">Protease</keyword>
<evidence type="ECO:0000256" key="11">
    <source>
        <dbReference type="ARBA" id="ARBA00022840"/>
    </source>
</evidence>
<keyword evidence="12 16" id="KW-1133">Transmembrane helix</keyword>
<dbReference type="NCBIfam" id="TIGR01241">
    <property type="entry name" value="FtsH_fam"/>
    <property type="match status" value="1"/>
</dbReference>
<feature type="domain" description="AAA+ ATPase" evidence="17">
    <location>
        <begin position="208"/>
        <end position="347"/>
    </location>
</feature>
<evidence type="ECO:0000256" key="14">
    <source>
        <dbReference type="ARBA" id="ARBA00023136"/>
    </source>
</evidence>
<dbReference type="InterPro" id="IPR027417">
    <property type="entry name" value="P-loop_NTPase"/>
</dbReference>
<dbReference type="GO" id="GO:0006508">
    <property type="term" value="P:proteolysis"/>
    <property type="evidence" value="ECO:0007669"/>
    <property type="project" value="UniProtKB-KW"/>
</dbReference>
<dbReference type="FunFam" id="1.10.8.60:FF:000001">
    <property type="entry name" value="ATP-dependent zinc metalloprotease FtsH"/>
    <property type="match status" value="1"/>
</dbReference>
<feature type="compositionally biased region" description="Gly residues" evidence="15">
    <location>
        <begin position="12"/>
        <end position="22"/>
    </location>
</feature>
<evidence type="ECO:0000256" key="13">
    <source>
        <dbReference type="ARBA" id="ARBA00023049"/>
    </source>
</evidence>
<feature type="transmembrane region" description="Helical" evidence="16">
    <location>
        <begin position="123"/>
        <end position="143"/>
    </location>
</feature>
<evidence type="ECO:0000256" key="1">
    <source>
        <dbReference type="ARBA" id="ARBA00001947"/>
    </source>
</evidence>
<reference evidence="18" key="1">
    <citation type="submission" date="2020-05" db="EMBL/GenBank/DDBJ databases">
        <authorList>
            <person name="Chiriac C."/>
            <person name="Salcher M."/>
            <person name="Ghai R."/>
            <person name="Kavagutti S V."/>
        </authorList>
    </citation>
    <scope>NUCLEOTIDE SEQUENCE</scope>
</reference>
<feature type="compositionally biased region" description="Pro residues" evidence="15">
    <location>
        <begin position="1"/>
        <end position="10"/>
    </location>
</feature>
<dbReference type="GO" id="GO:0005524">
    <property type="term" value="F:ATP binding"/>
    <property type="evidence" value="ECO:0007669"/>
    <property type="project" value="UniProtKB-KW"/>
</dbReference>
<evidence type="ECO:0000313" key="18">
    <source>
        <dbReference type="EMBL" id="CAB4697876.1"/>
    </source>
</evidence>
<keyword evidence="8" id="KW-0547">Nucleotide-binding</keyword>
<dbReference type="InterPro" id="IPR003959">
    <property type="entry name" value="ATPase_AAA_core"/>
</dbReference>
<dbReference type="InterPro" id="IPR037219">
    <property type="entry name" value="Peptidase_M41-like"/>
</dbReference>
<comment type="similarity">
    <text evidence="3">In the C-terminal section; belongs to the peptidase M41 family.</text>
</comment>
<dbReference type="GO" id="GO:0016887">
    <property type="term" value="F:ATP hydrolysis activity"/>
    <property type="evidence" value="ECO:0007669"/>
    <property type="project" value="InterPro"/>
</dbReference>
<protein>
    <submittedName>
        <fullName evidence="18">Unannotated protein</fullName>
    </submittedName>
</protein>
<dbReference type="Pfam" id="PF01434">
    <property type="entry name" value="Peptidase_M41"/>
    <property type="match status" value="1"/>
</dbReference>
<dbReference type="GO" id="GO:0030163">
    <property type="term" value="P:protein catabolic process"/>
    <property type="evidence" value="ECO:0007669"/>
    <property type="project" value="TreeGrafter"/>
</dbReference>